<gene>
    <name evidence="1" type="ORF">FAP39_13770</name>
</gene>
<protein>
    <recommendedName>
        <fullName evidence="3">Ribbon-helix-helix protein, CopG family</fullName>
    </recommendedName>
</protein>
<sequence length="132" mass="14525">MTMIPAVFRIEQDILDALKAAAAASEQDTSAYLRAILVRELGSVPTNHTATASGRHAKGTQHDALRAQFSQAESWPDLRYRLAVHGCHLRRRKTGLAVFDDESGDQMGWIIEFDAPYPILATRFGAPYPGMA</sequence>
<comment type="caution">
    <text evidence="1">The sequence shown here is derived from an EMBL/GenBank/DDBJ whole genome shotgun (WGS) entry which is preliminary data.</text>
</comment>
<evidence type="ECO:0000313" key="2">
    <source>
        <dbReference type="Proteomes" id="UP000306575"/>
    </source>
</evidence>
<dbReference type="RefSeq" id="WP_138016977.1">
    <property type="nucleotide sequence ID" value="NZ_SULI01000020.1"/>
</dbReference>
<keyword evidence="2" id="KW-1185">Reference proteome</keyword>
<name>A0A4U7MXK6_9RHOB</name>
<dbReference type="AlphaFoldDB" id="A0A4U7MXK6"/>
<reference evidence="1 2" key="1">
    <citation type="submission" date="2019-04" db="EMBL/GenBank/DDBJ databases">
        <title>Genome sequence of Pelagicola litoralis CL-ES2.</title>
        <authorList>
            <person name="Cao J."/>
        </authorList>
    </citation>
    <scope>NUCLEOTIDE SEQUENCE [LARGE SCALE GENOMIC DNA]</scope>
    <source>
        <strain evidence="1 2">CL-ES2</strain>
    </source>
</reference>
<dbReference type="Proteomes" id="UP000306575">
    <property type="component" value="Unassembled WGS sequence"/>
</dbReference>
<evidence type="ECO:0008006" key="3">
    <source>
        <dbReference type="Google" id="ProtNLM"/>
    </source>
</evidence>
<dbReference type="OrthoDB" id="7869496at2"/>
<accession>A0A4U7MXK6</accession>
<dbReference type="EMBL" id="SULI01000020">
    <property type="protein sequence ID" value="TKZ17915.1"/>
    <property type="molecule type" value="Genomic_DNA"/>
</dbReference>
<organism evidence="1 2">
    <name type="scientific">Shimia litoralis</name>
    <dbReference type="NCBI Taxonomy" id="420403"/>
    <lineage>
        <taxon>Bacteria</taxon>
        <taxon>Pseudomonadati</taxon>
        <taxon>Pseudomonadota</taxon>
        <taxon>Alphaproteobacteria</taxon>
        <taxon>Rhodobacterales</taxon>
        <taxon>Roseobacteraceae</taxon>
    </lineage>
</organism>
<proteinExistence type="predicted"/>
<evidence type="ECO:0000313" key="1">
    <source>
        <dbReference type="EMBL" id="TKZ17915.1"/>
    </source>
</evidence>